<evidence type="ECO:0000256" key="2">
    <source>
        <dbReference type="ARBA" id="ARBA00022741"/>
    </source>
</evidence>
<reference evidence="9 10" key="1">
    <citation type="journal article" date="2016" name="Nat. Commun.">
        <title>Thousands of microbial genomes shed light on interconnected biogeochemical processes in an aquifer system.</title>
        <authorList>
            <person name="Anantharaman K."/>
            <person name="Brown C.T."/>
            <person name="Hug L.A."/>
            <person name="Sharon I."/>
            <person name="Castelle C.J."/>
            <person name="Probst A.J."/>
            <person name="Thomas B.C."/>
            <person name="Singh A."/>
            <person name="Wilkins M.J."/>
            <person name="Karaoz U."/>
            <person name="Brodie E.L."/>
            <person name="Williams K.H."/>
            <person name="Hubbard S.S."/>
            <person name="Banfield J.F."/>
        </authorList>
    </citation>
    <scope>NUCLEOTIDE SEQUENCE [LARGE SCALE GENOMIC DNA]</scope>
</reference>
<dbReference type="EMBL" id="MHTB01000017">
    <property type="protein sequence ID" value="OHA55329.1"/>
    <property type="molecule type" value="Genomic_DNA"/>
</dbReference>
<dbReference type="InterPro" id="IPR005225">
    <property type="entry name" value="Small_GTP-bd"/>
</dbReference>
<dbReference type="FunFam" id="3.30.70.870:FF:000001">
    <property type="entry name" value="Elongation factor G"/>
    <property type="match status" value="1"/>
</dbReference>
<dbReference type="NCBIfam" id="TIGR00231">
    <property type="entry name" value="small_GTP"/>
    <property type="match status" value="1"/>
</dbReference>
<dbReference type="SMART" id="SM00889">
    <property type="entry name" value="EFG_IV"/>
    <property type="match status" value="1"/>
</dbReference>
<dbReference type="GO" id="GO:0005525">
    <property type="term" value="F:GTP binding"/>
    <property type="evidence" value="ECO:0007669"/>
    <property type="project" value="UniProtKB-UniRule"/>
</dbReference>
<evidence type="ECO:0000256" key="5">
    <source>
        <dbReference type="ARBA" id="ARBA00023134"/>
    </source>
</evidence>
<dbReference type="Gene3D" id="3.30.230.10">
    <property type="match status" value="1"/>
</dbReference>
<dbReference type="AlphaFoldDB" id="A0A1G2Q5H5"/>
<dbReference type="InterPro" id="IPR035649">
    <property type="entry name" value="EFG_V"/>
</dbReference>
<dbReference type="SUPFAM" id="SSF54980">
    <property type="entry name" value="EF-G C-terminal domain-like"/>
    <property type="match status" value="2"/>
</dbReference>
<proteinExistence type="inferred from homology"/>
<dbReference type="InterPro" id="IPR047872">
    <property type="entry name" value="EFG_IV"/>
</dbReference>
<dbReference type="InterPro" id="IPR031157">
    <property type="entry name" value="G_TR_CS"/>
</dbReference>
<dbReference type="InterPro" id="IPR020568">
    <property type="entry name" value="Ribosomal_Su5_D2-typ_SF"/>
</dbReference>
<protein>
    <recommendedName>
        <fullName evidence="6 7">Elongation factor G</fullName>
        <shortName evidence="6">EF-G</shortName>
    </recommendedName>
</protein>
<dbReference type="SUPFAM" id="SSF52540">
    <property type="entry name" value="P-loop containing nucleoside triphosphate hydrolases"/>
    <property type="match status" value="1"/>
</dbReference>
<dbReference type="SUPFAM" id="SSF50447">
    <property type="entry name" value="Translation proteins"/>
    <property type="match status" value="1"/>
</dbReference>
<name>A0A1G2Q5H5_9BACT</name>
<keyword evidence="5 6" id="KW-0342">GTP-binding</keyword>
<evidence type="ECO:0000256" key="4">
    <source>
        <dbReference type="ARBA" id="ARBA00022917"/>
    </source>
</evidence>
<dbReference type="GO" id="GO:0003746">
    <property type="term" value="F:translation elongation factor activity"/>
    <property type="evidence" value="ECO:0007669"/>
    <property type="project" value="UniProtKB-UniRule"/>
</dbReference>
<dbReference type="InterPro" id="IPR027417">
    <property type="entry name" value="P-loop_NTPase"/>
</dbReference>
<dbReference type="NCBIfam" id="TIGR00484">
    <property type="entry name" value="EF-G"/>
    <property type="match status" value="1"/>
</dbReference>
<dbReference type="InterPro" id="IPR035647">
    <property type="entry name" value="EFG_III/V"/>
</dbReference>
<dbReference type="HAMAP" id="MF_00054_B">
    <property type="entry name" value="EF_G_EF_2_B"/>
    <property type="match status" value="1"/>
</dbReference>
<dbReference type="CDD" id="cd16262">
    <property type="entry name" value="EFG_III"/>
    <property type="match status" value="1"/>
</dbReference>
<keyword evidence="3 6" id="KW-0251">Elongation factor</keyword>
<dbReference type="FunFam" id="2.40.30.10:FF:000006">
    <property type="entry name" value="Elongation factor G"/>
    <property type="match status" value="1"/>
</dbReference>
<keyword evidence="6" id="KW-0963">Cytoplasm</keyword>
<feature type="binding site" evidence="6">
    <location>
        <begin position="135"/>
        <end position="138"/>
    </location>
    <ligand>
        <name>GTP</name>
        <dbReference type="ChEBI" id="CHEBI:37565"/>
    </ligand>
</feature>
<dbReference type="Pfam" id="PF14492">
    <property type="entry name" value="EFG_III"/>
    <property type="match status" value="1"/>
</dbReference>
<evidence type="ECO:0000256" key="7">
    <source>
        <dbReference type="NCBIfam" id="TIGR00484"/>
    </source>
</evidence>
<dbReference type="InterPro" id="IPR009000">
    <property type="entry name" value="Transl_B-barrel_sf"/>
</dbReference>
<dbReference type="PANTHER" id="PTHR43261">
    <property type="entry name" value="TRANSLATION ELONGATION FACTOR G-RELATED"/>
    <property type="match status" value="1"/>
</dbReference>
<dbReference type="FunFam" id="3.30.230.10:FF:000003">
    <property type="entry name" value="Elongation factor G"/>
    <property type="match status" value="1"/>
</dbReference>
<dbReference type="Gene3D" id="3.30.70.870">
    <property type="entry name" value="Elongation Factor G (Translational Gtpase), domain 3"/>
    <property type="match status" value="1"/>
</dbReference>
<dbReference type="InterPro" id="IPR014721">
    <property type="entry name" value="Ribsml_uS5_D2-typ_fold_subgr"/>
</dbReference>
<keyword evidence="4 6" id="KW-0648">Protein biosynthesis</keyword>
<dbReference type="GO" id="GO:0003924">
    <property type="term" value="F:GTPase activity"/>
    <property type="evidence" value="ECO:0007669"/>
    <property type="project" value="InterPro"/>
</dbReference>
<dbReference type="InterPro" id="IPR053905">
    <property type="entry name" value="EF-G-like_DII"/>
</dbReference>
<dbReference type="FunFam" id="3.30.70.240:FF:000001">
    <property type="entry name" value="Elongation factor G"/>
    <property type="match status" value="1"/>
</dbReference>
<feature type="binding site" evidence="6">
    <location>
        <begin position="81"/>
        <end position="85"/>
    </location>
    <ligand>
        <name>GTP</name>
        <dbReference type="ChEBI" id="CHEBI:37565"/>
    </ligand>
</feature>
<sequence length="694" mass="77504">MPREYSLEQTRNIGIIAHIDAGKTTVSERVLFYTGKKHKIGEVHEGEATMDWMEQEQERGITITAAATTCFWNKHRINIIDTPGHIDFTVEVKRSLRVLDGGVVIFDGVAGVEPQSETNWRYADDYKVPRICFINKMDRMGADFYADMASIHERLTKSAFAMQLPIGAAETFKGIIDLLRRKAVVYLDELGQKWEETEVPDDMKDKVEDYRHKLVEAIAEHDDTLLHLYLEGKEIPIEDLKRVMRKACIANKLVPVFCGSALKNKGVQFMLDAVVDYLPSPLDVPPLTGHDPKTDEILERKPSDSEPFCALAFKIATDPFVGKLAFFRVYSGTLKAGSYVYNSSKGERERISRIVRLHANSREDVDEVFAGEIAAAVGLKVTTTGNTLCDEDHQIRLESIVFPEPVISLAIEPKTKVDQEKMGFALQKLAEEDPTFRVRSNEETGQLIIWGMGELHLDIIVDRMKREFKVEANVGKPQVAYKETITKVAKAEGKYIRQTGGHGQYGHCWVRVEPQTEKGKGFEFLDEIKGGVIPKEFIKPIEKGVIEATENGVLAGYPVVDVRVAVYDGSYHDVDSSEAAFKIAGSIAFQAAFKQAGPVILEPIMKIEVVTPDANMGDVIGDLNSKRGHINEMRDRGSLKVIDAAVPLSEMFGYATALRSMTQGRGSYTMEFDHYAEVPRHIAEEIIGSGKTGR</sequence>
<feature type="domain" description="Tr-type G" evidence="8">
    <location>
        <begin position="8"/>
        <end position="282"/>
    </location>
</feature>
<dbReference type="GO" id="GO:0032790">
    <property type="term" value="P:ribosome disassembly"/>
    <property type="evidence" value="ECO:0007669"/>
    <property type="project" value="TreeGrafter"/>
</dbReference>
<dbReference type="InterPro" id="IPR005517">
    <property type="entry name" value="Transl_elong_EFG/EF2_IV"/>
</dbReference>
<dbReference type="Pfam" id="PF00679">
    <property type="entry name" value="EFG_C"/>
    <property type="match status" value="1"/>
</dbReference>
<dbReference type="CDD" id="cd03713">
    <property type="entry name" value="EFG_mtEFG_C"/>
    <property type="match status" value="1"/>
</dbReference>
<gene>
    <name evidence="6" type="primary">fusA</name>
    <name evidence="9" type="ORF">A2226_01880</name>
</gene>
<comment type="subcellular location">
    <subcellularLocation>
        <location evidence="6">Cytoplasm</location>
    </subcellularLocation>
</comment>
<comment type="caution">
    <text evidence="9">The sequence shown here is derived from an EMBL/GenBank/DDBJ whole genome shotgun (WGS) entry which is preliminary data.</text>
</comment>
<comment type="similarity">
    <text evidence="1 6">Belongs to the TRAFAC class translation factor GTPase superfamily. Classic translation factor GTPase family. EF-G/EF-2 subfamily.</text>
</comment>
<dbReference type="SUPFAM" id="SSF54211">
    <property type="entry name" value="Ribosomal protein S5 domain 2-like"/>
    <property type="match status" value="1"/>
</dbReference>
<evidence type="ECO:0000256" key="6">
    <source>
        <dbReference type="HAMAP-Rule" id="MF_00054"/>
    </source>
</evidence>
<dbReference type="PROSITE" id="PS00301">
    <property type="entry name" value="G_TR_1"/>
    <property type="match status" value="1"/>
</dbReference>
<feature type="binding site" evidence="6">
    <location>
        <begin position="17"/>
        <end position="24"/>
    </location>
    <ligand>
        <name>GTP</name>
        <dbReference type="ChEBI" id="CHEBI:37565"/>
    </ligand>
</feature>
<dbReference type="PRINTS" id="PR00315">
    <property type="entry name" value="ELONGATNFCT"/>
</dbReference>
<organism evidence="9 10">
    <name type="scientific">Candidatus Veblenbacteria bacterium RIFOXYA2_FULL_43_9</name>
    <dbReference type="NCBI Taxonomy" id="1802425"/>
    <lineage>
        <taxon>Bacteria</taxon>
        <taxon>Candidatus Vebleniibacteriota</taxon>
    </lineage>
</organism>
<dbReference type="SMART" id="SM00838">
    <property type="entry name" value="EFG_C"/>
    <property type="match status" value="1"/>
</dbReference>
<evidence type="ECO:0000256" key="1">
    <source>
        <dbReference type="ARBA" id="ARBA00005870"/>
    </source>
</evidence>
<dbReference type="PROSITE" id="PS51722">
    <property type="entry name" value="G_TR_2"/>
    <property type="match status" value="1"/>
</dbReference>
<dbReference type="Gene3D" id="3.30.70.240">
    <property type="match status" value="1"/>
</dbReference>
<dbReference type="InterPro" id="IPR000795">
    <property type="entry name" value="T_Tr_GTP-bd_dom"/>
</dbReference>
<dbReference type="Pfam" id="PF22042">
    <property type="entry name" value="EF-G_D2"/>
    <property type="match status" value="1"/>
</dbReference>
<dbReference type="NCBIfam" id="NF009379">
    <property type="entry name" value="PRK12740.1-3"/>
    <property type="match status" value="1"/>
</dbReference>
<dbReference type="FunFam" id="3.40.50.300:FF:000029">
    <property type="entry name" value="Elongation factor G"/>
    <property type="match status" value="1"/>
</dbReference>
<dbReference type="GO" id="GO:0005737">
    <property type="term" value="C:cytoplasm"/>
    <property type="evidence" value="ECO:0007669"/>
    <property type="project" value="UniProtKB-SubCell"/>
</dbReference>
<dbReference type="InterPro" id="IPR000640">
    <property type="entry name" value="EFG_V-like"/>
</dbReference>
<evidence type="ECO:0000256" key="3">
    <source>
        <dbReference type="ARBA" id="ARBA00022768"/>
    </source>
</evidence>
<dbReference type="InterPro" id="IPR004540">
    <property type="entry name" value="Transl_elong_EFG/EF2"/>
</dbReference>
<evidence type="ECO:0000313" key="10">
    <source>
        <dbReference type="Proteomes" id="UP000178936"/>
    </source>
</evidence>
<accession>A0A1G2Q5H5</accession>
<dbReference type="Gene3D" id="2.40.30.10">
    <property type="entry name" value="Translation factors"/>
    <property type="match status" value="1"/>
</dbReference>
<dbReference type="CDD" id="cd01434">
    <property type="entry name" value="EFG_mtEFG1_IV"/>
    <property type="match status" value="1"/>
</dbReference>
<dbReference type="Gene3D" id="3.40.50.300">
    <property type="entry name" value="P-loop containing nucleotide triphosphate hydrolases"/>
    <property type="match status" value="1"/>
</dbReference>
<dbReference type="Pfam" id="PF03764">
    <property type="entry name" value="EFG_IV"/>
    <property type="match status" value="1"/>
</dbReference>
<dbReference type="CDD" id="cd04088">
    <property type="entry name" value="EFG_mtEFG_II"/>
    <property type="match status" value="1"/>
</dbReference>
<dbReference type="InterPro" id="IPR009022">
    <property type="entry name" value="EFG_III"/>
</dbReference>
<dbReference type="InterPro" id="IPR041095">
    <property type="entry name" value="EFG_II"/>
</dbReference>
<dbReference type="PANTHER" id="PTHR43261:SF1">
    <property type="entry name" value="RIBOSOME-RELEASING FACTOR 2, MITOCHONDRIAL"/>
    <property type="match status" value="1"/>
</dbReference>
<dbReference type="Proteomes" id="UP000178936">
    <property type="component" value="Unassembled WGS sequence"/>
</dbReference>
<dbReference type="NCBIfam" id="NF009381">
    <property type="entry name" value="PRK12740.1-5"/>
    <property type="match status" value="1"/>
</dbReference>
<dbReference type="NCBIfam" id="NF009891">
    <property type="entry name" value="PRK13351.1-1"/>
    <property type="match status" value="1"/>
</dbReference>
<comment type="function">
    <text evidence="6">Catalyzes the GTP-dependent ribosomal translocation step during translation elongation. During this step, the ribosome changes from the pre-translocational (PRE) to the post-translocational (POST) state as the newly formed A-site-bound peptidyl-tRNA and P-site-bound deacylated tRNA move to the P and E sites, respectively. Catalyzes the coordinated movement of the two tRNA molecules, the mRNA and conformational changes in the ribosome.</text>
</comment>
<keyword evidence="2 6" id="KW-0547">Nucleotide-binding</keyword>
<dbReference type="CDD" id="cd01886">
    <property type="entry name" value="EF-G"/>
    <property type="match status" value="1"/>
</dbReference>
<evidence type="ECO:0000259" key="8">
    <source>
        <dbReference type="PROSITE" id="PS51722"/>
    </source>
</evidence>
<dbReference type="Pfam" id="PF00009">
    <property type="entry name" value="GTP_EFTU"/>
    <property type="match status" value="1"/>
</dbReference>
<evidence type="ECO:0000313" key="9">
    <source>
        <dbReference type="EMBL" id="OHA55329.1"/>
    </source>
</evidence>